<evidence type="ECO:0000313" key="1">
    <source>
        <dbReference type="EMBL" id="JAD22986.1"/>
    </source>
</evidence>
<proteinExistence type="predicted"/>
<accession>A0A0A8Y9G8</accession>
<organism evidence="1">
    <name type="scientific">Arundo donax</name>
    <name type="common">Giant reed</name>
    <name type="synonym">Donax arundinaceus</name>
    <dbReference type="NCBI Taxonomy" id="35708"/>
    <lineage>
        <taxon>Eukaryota</taxon>
        <taxon>Viridiplantae</taxon>
        <taxon>Streptophyta</taxon>
        <taxon>Embryophyta</taxon>
        <taxon>Tracheophyta</taxon>
        <taxon>Spermatophyta</taxon>
        <taxon>Magnoliopsida</taxon>
        <taxon>Liliopsida</taxon>
        <taxon>Poales</taxon>
        <taxon>Poaceae</taxon>
        <taxon>PACMAD clade</taxon>
        <taxon>Arundinoideae</taxon>
        <taxon>Arundineae</taxon>
        <taxon>Arundo</taxon>
    </lineage>
</organism>
<dbReference type="AlphaFoldDB" id="A0A0A8Y9G8"/>
<protein>
    <submittedName>
        <fullName evidence="1">Uncharacterized protein</fullName>
    </submittedName>
</protein>
<reference evidence="1" key="2">
    <citation type="journal article" date="2015" name="Data Brief">
        <title>Shoot transcriptome of the giant reed, Arundo donax.</title>
        <authorList>
            <person name="Barrero R.A."/>
            <person name="Guerrero F.D."/>
            <person name="Moolhuijzen P."/>
            <person name="Goolsby J.A."/>
            <person name="Tidwell J."/>
            <person name="Bellgard S.E."/>
            <person name="Bellgard M.I."/>
        </authorList>
    </citation>
    <scope>NUCLEOTIDE SEQUENCE</scope>
    <source>
        <tissue evidence="1">Shoot tissue taken approximately 20 cm above the soil surface</tissue>
    </source>
</reference>
<reference evidence="1" key="1">
    <citation type="submission" date="2014-09" db="EMBL/GenBank/DDBJ databases">
        <authorList>
            <person name="Magalhaes I.L.F."/>
            <person name="Oliveira U."/>
            <person name="Santos F.R."/>
            <person name="Vidigal T.H.D.A."/>
            <person name="Brescovit A.D."/>
            <person name="Santos A.J."/>
        </authorList>
    </citation>
    <scope>NUCLEOTIDE SEQUENCE</scope>
    <source>
        <tissue evidence="1">Shoot tissue taken approximately 20 cm above the soil surface</tissue>
    </source>
</reference>
<name>A0A0A8Y9G8_ARUDO</name>
<sequence>MWPTFRHRRQRVGWRHSDLRWPWTRQLKHLPRSAGGSAP</sequence>
<dbReference type="EMBL" id="GBRH01274909">
    <property type="protein sequence ID" value="JAD22986.1"/>
    <property type="molecule type" value="Transcribed_RNA"/>
</dbReference>